<name>F8PYJ8_SERL3</name>
<organism evidence="2">
    <name type="scientific">Serpula lacrymans var. lacrymans (strain S7.3)</name>
    <name type="common">Dry rot fungus</name>
    <dbReference type="NCBI Taxonomy" id="936435"/>
    <lineage>
        <taxon>Eukaryota</taxon>
        <taxon>Fungi</taxon>
        <taxon>Dikarya</taxon>
        <taxon>Basidiomycota</taxon>
        <taxon>Agaricomycotina</taxon>
        <taxon>Agaricomycetes</taxon>
        <taxon>Agaricomycetidae</taxon>
        <taxon>Boletales</taxon>
        <taxon>Coniophorineae</taxon>
        <taxon>Serpulaceae</taxon>
        <taxon>Serpula</taxon>
    </lineage>
</organism>
<protein>
    <submittedName>
        <fullName evidence="1">Uncharacterized protein</fullName>
    </submittedName>
</protein>
<evidence type="ECO:0000313" key="1">
    <source>
        <dbReference type="EMBL" id="EGN98961.1"/>
    </source>
</evidence>
<dbReference type="InParanoid" id="F8PYJ8"/>
<dbReference type="Proteomes" id="UP000008063">
    <property type="component" value="Unassembled WGS sequence"/>
</dbReference>
<dbReference type="HOGENOM" id="CLU_2623513_0_0_1"/>
<proteinExistence type="predicted"/>
<sequence length="78" mass="8554">MLRPGAGNDGCSGPQHISSYSVCTALYSVKKEINNATTIDMLFFAGNVCKMDTRCNLLASPHLSCTQEMRFSCCRKTQ</sequence>
<dbReference type="AlphaFoldDB" id="F8PYJ8"/>
<accession>F8PYJ8</accession>
<dbReference type="EMBL" id="GL945480">
    <property type="protein sequence ID" value="EGN98961.1"/>
    <property type="molecule type" value="Genomic_DNA"/>
</dbReference>
<evidence type="ECO:0000313" key="2">
    <source>
        <dbReference type="Proteomes" id="UP000008063"/>
    </source>
</evidence>
<gene>
    <name evidence="1" type="ORF">SERLA73DRAFT_137023</name>
</gene>
<keyword evidence="2" id="KW-1185">Reference proteome</keyword>
<reference evidence="2" key="1">
    <citation type="journal article" date="2011" name="Science">
        <title>The plant cell wall-decomposing machinery underlies the functional diversity of forest fungi.</title>
        <authorList>
            <person name="Eastwood D.C."/>
            <person name="Floudas D."/>
            <person name="Binder M."/>
            <person name="Majcherczyk A."/>
            <person name="Schneider P."/>
            <person name="Aerts A."/>
            <person name="Asiegbu F.O."/>
            <person name="Baker S.E."/>
            <person name="Barry K."/>
            <person name="Bendiksby M."/>
            <person name="Blumentritt M."/>
            <person name="Coutinho P.M."/>
            <person name="Cullen D."/>
            <person name="de Vries R.P."/>
            <person name="Gathman A."/>
            <person name="Goodell B."/>
            <person name="Henrissat B."/>
            <person name="Ihrmark K."/>
            <person name="Kauserud H."/>
            <person name="Kohler A."/>
            <person name="LaButti K."/>
            <person name="Lapidus A."/>
            <person name="Lavin J.L."/>
            <person name="Lee Y.-H."/>
            <person name="Lindquist E."/>
            <person name="Lilly W."/>
            <person name="Lucas S."/>
            <person name="Morin E."/>
            <person name="Murat C."/>
            <person name="Oguiza J.A."/>
            <person name="Park J."/>
            <person name="Pisabarro A.G."/>
            <person name="Riley R."/>
            <person name="Rosling A."/>
            <person name="Salamov A."/>
            <person name="Schmidt O."/>
            <person name="Schmutz J."/>
            <person name="Skrede I."/>
            <person name="Stenlid J."/>
            <person name="Wiebenga A."/>
            <person name="Xie X."/>
            <person name="Kuees U."/>
            <person name="Hibbett D.S."/>
            <person name="Hoffmeister D."/>
            <person name="Hoegberg N."/>
            <person name="Martin F."/>
            <person name="Grigoriev I.V."/>
            <person name="Watkinson S.C."/>
        </authorList>
    </citation>
    <scope>NUCLEOTIDE SEQUENCE [LARGE SCALE GENOMIC DNA]</scope>
    <source>
        <strain evidence="2">strain S7.3</strain>
    </source>
</reference>